<dbReference type="InterPro" id="IPR011042">
    <property type="entry name" value="6-blade_b-propeller_TolB-like"/>
</dbReference>
<proteinExistence type="inferred from homology"/>
<dbReference type="InterPro" id="IPR018119">
    <property type="entry name" value="Strictosidine_synth_cons-reg"/>
</dbReference>
<dbReference type="PANTHER" id="PTHR10426:SF88">
    <property type="entry name" value="ADIPOCYTE PLASMA MEMBRANE-ASSOCIATED PROTEIN HEMOMUCIN-RELATED"/>
    <property type="match status" value="1"/>
</dbReference>
<name>A0A3B0RWW4_9ZZZZ</name>
<evidence type="ECO:0000256" key="2">
    <source>
        <dbReference type="ARBA" id="ARBA00022553"/>
    </source>
</evidence>
<reference evidence="5" key="1">
    <citation type="submission" date="2018-06" db="EMBL/GenBank/DDBJ databases">
        <authorList>
            <person name="Zhirakovskaya E."/>
        </authorList>
    </citation>
    <scope>NUCLEOTIDE SEQUENCE</scope>
</reference>
<evidence type="ECO:0000256" key="1">
    <source>
        <dbReference type="ARBA" id="ARBA00009191"/>
    </source>
</evidence>
<organism evidence="5">
    <name type="scientific">hydrothermal vent metagenome</name>
    <dbReference type="NCBI Taxonomy" id="652676"/>
    <lineage>
        <taxon>unclassified sequences</taxon>
        <taxon>metagenomes</taxon>
        <taxon>ecological metagenomes</taxon>
    </lineage>
</organism>
<dbReference type="Pfam" id="PF20067">
    <property type="entry name" value="SSL_N"/>
    <property type="match status" value="1"/>
</dbReference>
<evidence type="ECO:0000313" key="5">
    <source>
        <dbReference type="EMBL" id="VAV88913.1"/>
    </source>
</evidence>
<accession>A0A3B0RWW4</accession>
<feature type="domain" description="Strictosidine synthase conserved region" evidence="4">
    <location>
        <begin position="152"/>
        <end position="245"/>
    </location>
</feature>
<keyword evidence="2" id="KW-0597">Phosphoprotein</keyword>
<protein>
    <recommendedName>
        <fullName evidence="4">Strictosidine synthase conserved region domain-containing protein</fullName>
    </recommendedName>
</protein>
<gene>
    <name evidence="5" type="ORF">MNBD_ALPHA06-1115</name>
</gene>
<dbReference type="Pfam" id="PF03088">
    <property type="entry name" value="Str_synth"/>
    <property type="match status" value="1"/>
</dbReference>
<dbReference type="EMBL" id="UOEE01000078">
    <property type="protein sequence ID" value="VAV88913.1"/>
    <property type="molecule type" value="Genomic_DNA"/>
</dbReference>
<dbReference type="GO" id="GO:0012505">
    <property type="term" value="C:endomembrane system"/>
    <property type="evidence" value="ECO:0007669"/>
    <property type="project" value="TreeGrafter"/>
</dbReference>
<evidence type="ECO:0000256" key="3">
    <source>
        <dbReference type="ARBA" id="ARBA00023180"/>
    </source>
</evidence>
<dbReference type="Gene3D" id="2.120.10.30">
    <property type="entry name" value="TolB, C-terminal domain"/>
    <property type="match status" value="1"/>
</dbReference>
<dbReference type="PANTHER" id="PTHR10426">
    <property type="entry name" value="STRICTOSIDINE SYNTHASE-RELATED"/>
    <property type="match status" value="1"/>
</dbReference>
<sequence length="372" mass="39845">MKFIFRGVGLIVLAVIAYLAIWPVPIKPVAWEAPIAPGYTGKWAANTDLENLSTIDLKGHLGPEDVVARQIDGTTYIFASTHDGAILKINGKTQAFTVFAETGGRPLGLEFAASGDLIVADAMRGLLSVSPTGEVILLTDQVSDGSPILYADDLDIAADGRIFFSDASTRFSAKKWRDTLGASILDLMEHSSNGRLLVFDPATGKTTVVKTGFNFANGIAMCPDDKCVFVADTGTYSVWRVWLDGNVGGQVDQVLTNLPGFPDNLNRSPDGTYWLGLTSPRVDAIDKLSGKPFLRKVVMRLPNRFKPAPLPYGMVVNFGFDGHILNQLQDPKGGYPTTTGALDAGDGWLYITSLSAGSLARKGWSSSVAEAN</sequence>
<comment type="similarity">
    <text evidence="1">Belongs to the strictosidine synthase family.</text>
</comment>
<evidence type="ECO:0000259" key="4">
    <source>
        <dbReference type="Pfam" id="PF03088"/>
    </source>
</evidence>
<keyword evidence="3" id="KW-0325">Glycoprotein</keyword>
<dbReference type="AlphaFoldDB" id="A0A3B0RWW4"/>
<dbReference type="SUPFAM" id="SSF63829">
    <property type="entry name" value="Calcium-dependent phosphotriesterase"/>
    <property type="match status" value="1"/>
</dbReference>
<dbReference type="GO" id="GO:0016787">
    <property type="term" value="F:hydrolase activity"/>
    <property type="evidence" value="ECO:0007669"/>
    <property type="project" value="TreeGrafter"/>
</dbReference>